<evidence type="ECO:0000259" key="7">
    <source>
        <dbReference type="PROSITE" id="PS51898"/>
    </source>
</evidence>
<dbReference type="CDD" id="cd00796">
    <property type="entry name" value="INT_Rci_Hp1_C"/>
    <property type="match status" value="1"/>
</dbReference>
<dbReference type="InterPro" id="IPR010998">
    <property type="entry name" value="Integrase_recombinase_N"/>
</dbReference>
<dbReference type="InterPro" id="IPR044068">
    <property type="entry name" value="CB"/>
</dbReference>
<dbReference type="PROSITE" id="PS51898">
    <property type="entry name" value="TYR_RECOMBINASE"/>
    <property type="match status" value="1"/>
</dbReference>
<feature type="domain" description="Tyr recombinase" evidence="7">
    <location>
        <begin position="199"/>
        <end position="381"/>
    </location>
</feature>
<evidence type="ECO:0000259" key="8">
    <source>
        <dbReference type="PROSITE" id="PS51900"/>
    </source>
</evidence>
<feature type="region of interest" description="Disordered" evidence="6">
    <location>
        <begin position="388"/>
        <end position="481"/>
    </location>
</feature>
<dbReference type="PANTHER" id="PTHR30629:SF2">
    <property type="entry name" value="PROPHAGE INTEGRASE INTS-RELATED"/>
    <property type="match status" value="1"/>
</dbReference>
<dbReference type="PROSITE" id="PS51900">
    <property type="entry name" value="CB"/>
    <property type="match status" value="1"/>
</dbReference>
<gene>
    <name evidence="9" type="ORF">J2851_002789</name>
</gene>
<dbReference type="Proteomes" id="UP000781958">
    <property type="component" value="Unassembled WGS sequence"/>
</dbReference>
<accession>A0ABS4SKK3</accession>
<organism evidence="9 10">
    <name type="scientific">Azospirillum rugosum</name>
    <dbReference type="NCBI Taxonomy" id="416170"/>
    <lineage>
        <taxon>Bacteria</taxon>
        <taxon>Pseudomonadati</taxon>
        <taxon>Pseudomonadota</taxon>
        <taxon>Alphaproteobacteria</taxon>
        <taxon>Rhodospirillales</taxon>
        <taxon>Azospirillaceae</taxon>
        <taxon>Azospirillum</taxon>
    </lineage>
</organism>
<evidence type="ECO:0000256" key="1">
    <source>
        <dbReference type="ARBA" id="ARBA00008857"/>
    </source>
</evidence>
<feature type="compositionally biased region" description="Pro residues" evidence="6">
    <location>
        <begin position="403"/>
        <end position="412"/>
    </location>
</feature>
<evidence type="ECO:0000256" key="3">
    <source>
        <dbReference type="ARBA" id="ARBA00023125"/>
    </source>
</evidence>
<dbReference type="InterPro" id="IPR013762">
    <property type="entry name" value="Integrase-like_cat_sf"/>
</dbReference>
<dbReference type="InterPro" id="IPR050808">
    <property type="entry name" value="Phage_Integrase"/>
</dbReference>
<name>A0ABS4SKK3_9PROT</name>
<evidence type="ECO:0000256" key="5">
    <source>
        <dbReference type="PROSITE-ProRule" id="PRU01248"/>
    </source>
</evidence>
<evidence type="ECO:0000256" key="6">
    <source>
        <dbReference type="SAM" id="MobiDB-lite"/>
    </source>
</evidence>
<evidence type="ECO:0000313" key="10">
    <source>
        <dbReference type="Proteomes" id="UP000781958"/>
    </source>
</evidence>
<dbReference type="InterPro" id="IPR038488">
    <property type="entry name" value="Integrase_DNA-bd_sf"/>
</dbReference>
<comment type="similarity">
    <text evidence="1">Belongs to the 'phage' integrase family.</text>
</comment>
<proteinExistence type="inferred from homology"/>
<dbReference type="Pfam" id="PF22022">
    <property type="entry name" value="Phage_int_M"/>
    <property type="match status" value="1"/>
</dbReference>
<dbReference type="InterPro" id="IPR002104">
    <property type="entry name" value="Integrase_catalytic"/>
</dbReference>
<protein>
    <submittedName>
        <fullName evidence="9">Integrase</fullName>
    </submittedName>
</protein>
<dbReference type="InterPro" id="IPR025166">
    <property type="entry name" value="Integrase_DNA_bind_dom"/>
</dbReference>
<dbReference type="InterPro" id="IPR011010">
    <property type="entry name" value="DNA_brk_join_enz"/>
</dbReference>
<dbReference type="RefSeq" id="WP_209766873.1">
    <property type="nucleotide sequence ID" value="NZ_JAGINP010000009.1"/>
</dbReference>
<keyword evidence="2" id="KW-0229">DNA integration</keyword>
<evidence type="ECO:0000256" key="4">
    <source>
        <dbReference type="ARBA" id="ARBA00023172"/>
    </source>
</evidence>
<dbReference type="InterPro" id="IPR053876">
    <property type="entry name" value="Phage_int_M"/>
</dbReference>
<feature type="domain" description="Core-binding (CB)" evidence="8">
    <location>
        <begin position="98"/>
        <end position="178"/>
    </location>
</feature>
<comment type="caution">
    <text evidence="9">The sequence shown here is derived from an EMBL/GenBank/DDBJ whole genome shotgun (WGS) entry which is preliminary data.</text>
</comment>
<evidence type="ECO:0000256" key="2">
    <source>
        <dbReference type="ARBA" id="ARBA00022908"/>
    </source>
</evidence>
<dbReference type="Pfam" id="PF00589">
    <property type="entry name" value="Phage_integrase"/>
    <property type="match status" value="1"/>
</dbReference>
<keyword evidence="10" id="KW-1185">Reference proteome</keyword>
<reference evidence="9 10" key="1">
    <citation type="submission" date="2021-03" db="EMBL/GenBank/DDBJ databases">
        <title>Genomic Encyclopedia of Type Strains, Phase III (KMG-III): the genomes of soil and plant-associated and newly described type strains.</title>
        <authorList>
            <person name="Whitman W."/>
        </authorList>
    </citation>
    <scope>NUCLEOTIDE SEQUENCE [LARGE SCALE GENOMIC DNA]</scope>
    <source>
        <strain evidence="9 10">IMMIB AFH-6</strain>
    </source>
</reference>
<keyword evidence="4" id="KW-0233">DNA recombination</keyword>
<evidence type="ECO:0000313" key="9">
    <source>
        <dbReference type="EMBL" id="MBP2293007.1"/>
    </source>
</evidence>
<dbReference type="Gene3D" id="1.10.150.130">
    <property type="match status" value="1"/>
</dbReference>
<feature type="compositionally biased region" description="Basic and acidic residues" evidence="6">
    <location>
        <begin position="427"/>
        <end position="439"/>
    </location>
</feature>
<dbReference type="EMBL" id="JAGINP010000009">
    <property type="protein sequence ID" value="MBP2293007.1"/>
    <property type="molecule type" value="Genomic_DNA"/>
</dbReference>
<sequence>MPKLKLTKTAVDTAAPKDKDYELRDTIIPGFLLKVTPLGRKIFMVQYTTGNGQRRKPAIGRFGEITVEQARAIAQNWLAEVRKGGDPSAERSAARKAPTIKELCEQFIRDYSETRNKPGTVRTNRGYVRTHIFPALGHLKVAEVTRADVTALMKRMERSPVNANRVLGFLRKMFNMAEVWGYRPDGSNPCRHVPKYPERGRTRLITDAELRILYAYLDRADAEGLEHPFLTLAIRLQFEFAARMSEIVQLEWSWVDLQNRRVVWPDSKTGGMSKPISAEALRILEAAPRLEGSPYVCPSIFDPTKPMSKNTYYHGWKRILKRAGLPHIGTHGIRHRAATDIANSGVPVKVGMALTAHKTVTMFMRYVHTEDDPIRFAAEAVAERRKDVLAGRRPSAKPAESPSAPPPTPPAVPGADPIGATNVIQVADDKPPGYDDGRYTSRTRIGNYRPFRHRAGSNRALPPGTKRGGARGGPAHETVDG</sequence>
<keyword evidence="3 5" id="KW-0238">DNA-binding</keyword>
<dbReference type="Gene3D" id="3.30.160.390">
    <property type="entry name" value="Integrase, DNA-binding domain"/>
    <property type="match status" value="1"/>
</dbReference>
<dbReference type="Gene3D" id="1.10.443.10">
    <property type="entry name" value="Intergrase catalytic core"/>
    <property type="match status" value="1"/>
</dbReference>
<dbReference type="Pfam" id="PF13356">
    <property type="entry name" value="Arm-DNA-bind_3"/>
    <property type="match status" value="1"/>
</dbReference>
<dbReference type="SUPFAM" id="SSF56349">
    <property type="entry name" value="DNA breaking-rejoining enzymes"/>
    <property type="match status" value="1"/>
</dbReference>
<dbReference type="PANTHER" id="PTHR30629">
    <property type="entry name" value="PROPHAGE INTEGRASE"/>
    <property type="match status" value="1"/>
</dbReference>